<evidence type="ECO:0000313" key="6">
    <source>
        <dbReference type="Proteomes" id="UP000231194"/>
    </source>
</evidence>
<comment type="cofactor">
    <cofactor evidence="1">
        <name>pyridoxal 5'-phosphate</name>
        <dbReference type="ChEBI" id="CHEBI:597326"/>
    </cofactor>
</comment>
<dbReference type="PANTHER" id="PTHR42937">
    <property type="match status" value="1"/>
</dbReference>
<dbReference type="GO" id="GO:0016829">
    <property type="term" value="F:lyase activity"/>
    <property type="evidence" value="ECO:0007669"/>
    <property type="project" value="UniProtKB-KW"/>
</dbReference>
<proteinExistence type="predicted"/>
<dbReference type="InterPro" id="IPR001926">
    <property type="entry name" value="TrpB-like_PALP"/>
</dbReference>
<evidence type="ECO:0000256" key="3">
    <source>
        <dbReference type="SAM" id="MobiDB-lite"/>
    </source>
</evidence>
<reference evidence="5 6" key="1">
    <citation type="submission" date="2017-11" db="EMBL/GenBank/DDBJ databases">
        <title>Bradyrhizobium forestalis sp. nov., an efficient nitrogen-fixing bacterium isolated from nodules of forest legume species in the Amazon.</title>
        <authorList>
            <person name="Costa E.M."/>
            <person name="Guimaraes A."/>
            <person name="Carvalho T.S."/>
            <person name="Rodrigues T.L."/>
            <person name="Ribeiro P.R.A."/>
            <person name="Lebbe L."/>
            <person name="Willems A."/>
            <person name="Moreira F.M.S."/>
        </authorList>
    </citation>
    <scope>NUCLEOTIDE SEQUENCE [LARGE SCALE GENOMIC DNA]</scope>
    <source>
        <strain evidence="5 6">INPA54B</strain>
    </source>
</reference>
<dbReference type="Pfam" id="PF00291">
    <property type="entry name" value="PALP"/>
    <property type="match status" value="1"/>
</dbReference>
<evidence type="ECO:0000256" key="2">
    <source>
        <dbReference type="ARBA" id="ARBA00022898"/>
    </source>
</evidence>
<dbReference type="Gene3D" id="3.40.50.1100">
    <property type="match status" value="2"/>
</dbReference>
<evidence type="ECO:0000259" key="4">
    <source>
        <dbReference type="Pfam" id="PF00291"/>
    </source>
</evidence>
<comment type="caution">
    <text evidence="5">The sequence shown here is derived from an EMBL/GenBank/DDBJ whole genome shotgun (WGS) entry which is preliminary data.</text>
</comment>
<keyword evidence="2" id="KW-0663">Pyridoxal phosphate</keyword>
<organism evidence="5 6">
    <name type="scientific">Bradyrhizobium forestalis</name>
    <dbReference type="NCBI Taxonomy" id="1419263"/>
    <lineage>
        <taxon>Bacteria</taxon>
        <taxon>Pseudomonadati</taxon>
        <taxon>Pseudomonadota</taxon>
        <taxon>Alphaproteobacteria</taxon>
        <taxon>Hyphomicrobiales</taxon>
        <taxon>Nitrobacteraceae</taxon>
        <taxon>Bradyrhizobium</taxon>
    </lineage>
</organism>
<feature type="region of interest" description="Disordered" evidence="3">
    <location>
        <begin position="1"/>
        <end position="23"/>
    </location>
</feature>
<dbReference type="InterPro" id="IPR036052">
    <property type="entry name" value="TrpB-like_PALP_sf"/>
</dbReference>
<dbReference type="SUPFAM" id="SSF53686">
    <property type="entry name" value="Tryptophan synthase beta subunit-like PLP-dependent enzymes"/>
    <property type="match status" value="1"/>
</dbReference>
<gene>
    <name evidence="5" type="ORF">CVM73_19565</name>
</gene>
<feature type="domain" description="Tryptophan synthase beta chain-like PALP" evidence="4">
    <location>
        <begin position="57"/>
        <end position="378"/>
    </location>
</feature>
<dbReference type="PANTHER" id="PTHR42937:SF1">
    <property type="entry name" value="DIAMINOPROPIONATE AMMONIA-LYASE"/>
    <property type="match status" value="1"/>
</dbReference>
<dbReference type="EMBL" id="PGVG01000015">
    <property type="protein sequence ID" value="PJG53649.1"/>
    <property type="molecule type" value="Genomic_DNA"/>
</dbReference>
<dbReference type="AlphaFoldDB" id="A0A2M8R777"/>
<keyword evidence="6" id="KW-1185">Reference proteome</keyword>
<sequence length="409" mass="43243">MTLVPTSKPAGTPSETLANHRPFLLRNRSPGLKQAPWWCDRNAGNEPLRLLQACPRYAPTSLISLPRTAEKLGLGEIWIKDETQRLGIGSFKGLGGAYAVLKLAMKHVERRTGRSILPAELAEPGVRSMLSGLTFSCASDGNHGRSVSAGARLIGARAVVYLHAGVSDERAAHISRLGAAIVRVAGDYNDSVEAAAKAASQDGWIAVPDTVGPGEDDTACTFVVQGYAILIDEIIAATAGQSKPFTHVLVQAGVGGLAASVFGHGSARGLFGRDTHLWIVEPERSACLYESARAKMPVRLPPGPATNMSMLECQSPSLLVWPIIEELTSGYITVTDEEAADAVRLLNEGVSGDQRLRVGESGAAGLAGLLRAAEVKDRKRLGLDQSAKVLLFATEGPTDLSVWSGNEKA</sequence>
<evidence type="ECO:0000256" key="1">
    <source>
        <dbReference type="ARBA" id="ARBA00001933"/>
    </source>
</evidence>
<dbReference type="OrthoDB" id="34584at2"/>
<name>A0A2M8R777_9BRAD</name>
<evidence type="ECO:0000313" key="5">
    <source>
        <dbReference type="EMBL" id="PJG53649.1"/>
    </source>
</evidence>
<protein>
    <submittedName>
        <fullName evidence="5">Diaminopropionate ammonia-lyase</fullName>
    </submittedName>
</protein>
<keyword evidence="5" id="KW-0456">Lyase</keyword>
<dbReference type="NCBIfam" id="NF006058">
    <property type="entry name" value="PRK08206.1"/>
    <property type="match status" value="1"/>
</dbReference>
<accession>A0A2M8R777</accession>
<dbReference type="Proteomes" id="UP000231194">
    <property type="component" value="Unassembled WGS sequence"/>
</dbReference>